<evidence type="ECO:0000313" key="1">
    <source>
        <dbReference type="EMBL" id="ORE89420.1"/>
    </source>
</evidence>
<reference evidence="1 2" key="1">
    <citation type="submission" date="2013-04" db="EMBL/GenBank/DDBJ databases">
        <title>Oceanococcus atlanticus 22II-S10r2 Genome Sequencing.</title>
        <authorList>
            <person name="Lai Q."/>
            <person name="Li G."/>
            <person name="Shao Z."/>
        </authorList>
    </citation>
    <scope>NUCLEOTIDE SEQUENCE [LARGE SCALE GENOMIC DNA]</scope>
    <source>
        <strain evidence="1 2">22II-S10r2</strain>
    </source>
</reference>
<dbReference type="AlphaFoldDB" id="A0A1Y1SJ38"/>
<dbReference type="STRING" id="1317117.ATO7_06055"/>
<dbReference type="Proteomes" id="UP000192342">
    <property type="component" value="Unassembled WGS sequence"/>
</dbReference>
<sequence length="310" mass="33740">MSDLLLRAELEKLAVTLNTSVAELDFLAHLDAQALRELRAATSAALFDRHVKRFQRLADSTKLLPNKLVAVITSKVIPPALSAQVTGLLDADDAVDLAGRLELSYLADICVAMDPRRAQPVLQAMPSATVVEVAMEMLRRRDFMPMARFVDALTNAQISAVAQRMTAEGLLQVGFFVESDERLSQLIGLLDDEQLAGTMPAAAAQDGQLWPQVLSLVERLDATQRARLGNLLSSATPELLDSLNKALFERDLWRASLPMLEAMDDAAQEIVVAALASHADQAGEPDHLDAFLQSLSDGLRRKVQIALGRV</sequence>
<accession>A0A1Y1SJ38</accession>
<gene>
    <name evidence="1" type="ORF">ATO7_06055</name>
</gene>
<comment type="caution">
    <text evidence="1">The sequence shown here is derived from an EMBL/GenBank/DDBJ whole genome shotgun (WGS) entry which is preliminary data.</text>
</comment>
<evidence type="ECO:0000313" key="2">
    <source>
        <dbReference type="Proteomes" id="UP000192342"/>
    </source>
</evidence>
<proteinExistence type="predicted"/>
<protein>
    <submittedName>
        <fullName evidence="1">Uncharacterized protein</fullName>
    </submittedName>
</protein>
<dbReference type="OrthoDB" id="6073936at2"/>
<dbReference type="RefSeq" id="WP_083560510.1">
    <property type="nucleotide sequence ID" value="NZ_AQQV01000001.1"/>
</dbReference>
<organism evidence="1 2">
    <name type="scientific">Oceanococcus atlanticus</name>
    <dbReference type="NCBI Taxonomy" id="1317117"/>
    <lineage>
        <taxon>Bacteria</taxon>
        <taxon>Pseudomonadati</taxon>
        <taxon>Pseudomonadota</taxon>
        <taxon>Gammaproteobacteria</taxon>
        <taxon>Chromatiales</taxon>
        <taxon>Oceanococcaceae</taxon>
        <taxon>Oceanococcus</taxon>
    </lineage>
</organism>
<name>A0A1Y1SJ38_9GAMM</name>
<keyword evidence="2" id="KW-1185">Reference proteome</keyword>
<dbReference type="EMBL" id="AQQV01000001">
    <property type="protein sequence ID" value="ORE89420.1"/>
    <property type="molecule type" value="Genomic_DNA"/>
</dbReference>